<dbReference type="GO" id="GO:0015562">
    <property type="term" value="F:efflux transmembrane transporter activity"/>
    <property type="evidence" value="ECO:0007669"/>
    <property type="project" value="InterPro"/>
</dbReference>
<evidence type="ECO:0000313" key="12">
    <source>
        <dbReference type="Proteomes" id="UP000006362"/>
    </source>
</evidence>
<keyword evidence="5" id="KW-0812">Transmembrane</keyword>
<dbReference type="Gene3D" id="1.20.1600.10">
    <property type="entry name" value="Outer membrane efflux proteins (OEP)"/>
    <property type="match status" value="1"/>
</dbReference>
<dbReference type="GO" id="GO:0009279">
    <property type="term" value="C:cell outer membrane"/>
    <property type="evidence" value="ECO:0007669"/>
    <property type="project" value="UniProtKB-SubCell"/>
</dbReference>
<dbReference type="Pfam" id="PF02321">
    <property type="entry name" value="OEP"/>
    <property type="match status" value="2"/>
</dbReference>
<comment type="similarity">
    <text evidence="2">Belongs to the outer membrane factor (OMF) (TC 1.B.17) family.</text>
</comment>
<dbReference type="SUPFAM" id="SSF56954">
    <property type="entry name" value="Outer membrane efflux proteins (OEP)"/>
    <property type="match status" value="1"/>
</dbReference>
<dbReference type="EMBL" id="CP002444">
    <property type="protein sequence ID" value="ADU97096.1"/>
    <property type="molecule type" value="Genomic_DNA"/>
</dbReference>
<dbReference type="GO" id="GO:0015288">
    <property type="term" value="F:porin activity"/>
    <property type="evidence" value="ECO:0007669"/>
    <property type="project" value="TreeGrafter"/>
</dbReference>
<keyword evidence="3" id="KW-0813">Transport</keyword>
<dbReference type="RefSeq" id="WP_013537882.1">
    <property type="nucleotide sequence ID" value="NC_014926.1"/>
</dbReference>
<dbReference type="HOGENOM" id="CLU_651705_0_0_0"/>
<dbReference type="GO" id="GO:1990281">
    <property type="term" value="C:efflux pump complex"/>
    <property type="evidence" value="ECO:0007669"/>
    <property type="project" value="TreeGrafter"/>
</dbReference>
<dbReference type="PANTHER" id="PTHR30026:SF20">
    <property type="entry name" value="OUTER MEMBRANE PROTEIN TOLC"/>
    <property type="match status" value="1"/>
</dbReference>
<keyword evidence="8" id="KW-0175">Coiled coil</keyword>
<feature type="region of interest" description="Disordered" evidence="9">
    <location>
        <begin position="423"/>
        <end position="452"/>
    </location>
</feature>
<feature type="coiled-coil region" evidence="8">
    <location>
        <begin position="173"/>
        <end position="207"/>
    </location>
</feature>
<dbReference type="Proteomes" id="UP000006362">
    <property type="component" value="Chromosome"/>
</dbReference>
<evidence type="ECO:0000256" key="7">
    <source>
        <dbReference type="ARBA" id="ARBA00023237"/>
    </source>
</evidence>
<evidence type="ECO:0000256" key="1">
    <source>
        <dbReference type="ARBA" id="ARBA00004442"/>
    </source>
</evidence>
<feature type="compositionally biased region" description="Polar residues" evidence="9">
    <location>
        <begin position="423"/>
        <end position="435"/>
    </location>
</feature>
<dbReference type="InterPro" id="IPR051906">
    <property type="entry name" value="TolC-like"/>
</dbReference>
<evidence type="ECO:0000256" key="5">
    <source>
        <dbReference type="ARBA" id="ARBA00022692"/>
    </source>
</evidence>
<feature type="signal peptide" evidence="10">
    <location>
        <begin position="1"/>
        <end position="20"/>
    </location>
</feature>
<reference evidence="11" key="1">
    <citation type="submission" date="2011-01" db="EMBL/GenBank/DDBJ databases">
        <title>Complete sequence of chromosome of Thermovibrio ammonificans HB-1.</title>
        <authorList>
            <consortium name="US DOE Joint Genome Institute"/>
            <person name="Lucas S."/>
            <person name="Copeland A."/>
            <person name="Lapidus A."/>
            <person name="Cheng J.-F."/>
            <person name="Goodwin L."/>
            <person name="Pitluck S."/>
            <person name="Davenport K."/>
            <person name="Detter J.C."/>
            <person name="Han C."/>
            <person name="Tapia R."/>
            <person name="Land M."/>
            <person name="Hauser L."/>
            <person name="Kyrpides N."/>
            <person name="Ivanova N."/>
            <person name="Ovchinnikova G."/>
            <person name="Vetriani C."/>
            <person name="Woyke T."/>
        </authorList>
    </citation>
    <scope>NUCLEOTIDE SEQUENCE [LARGE SCALE GENOMIC DNA]</scope>
    <source>
        <strain evidence="11">HB-1</strain>
    </source>
</reference>
<evidence type="ECO:0000313" key="11">
    <source>
        <dbReference type="EMBL" id="ADU97096.1"/>
    </source>
</evidence>
<keyword evidence="10" id="KW-0732">Signal</keyword>
<evidence type="ECO:0000256" key="2">
    <source>
        <dbReference type="ARBA" id="ARBA00007613"/>
    </source>
</evidence>
<gene>
    <name evidence="11" type="ordered locus">Theam_1130</name>
</gene>
<protein>
    <submittedName>
        <fullName evidence="11">Outer membrane efflux protein</fullName>
    </submittedName>
</protein>
<comment type="subcellular location">
    <subcellularLocation>
        <location evidence="1">Cell outer membrane</location>
    </subcellularLocation>
</comment>
<dbReference type="InterPro" id="IPR003423">
    <property type="entry name" value="OMP_efflux"/>
</dbReference>
<organism evidence="11 12">
    <name type="scientific">Thermovibrio ammonificans (strain DSM 15698 / JCM 12110 / HB-1)</name>
    <dbReference type="NCBI Taxonomy" id="648996"/>
    <lineage>
        <taxon>Bacteria</taxon>
        <taxon>Pseudomonadati</taxon>
        <taxon>Aquificota</taxon>
        <taxon>Aquificia</taxon>
        <taxon>Desulfurobacteriales</taxon>
        <taxon>Desulfurobacteriaceae</taxon>
        <taxon>Thermovibrio</taxon>
    </lineage>
</organism>
<dbReference type="eggNOG" id="COG1538">
    <property type="taxonomic scope" value="Bacteria"/>
</dbReference>
<keyword evidence="7" id="KW-0998">Cell outer membrane</keyword>
<keyword evidence="4" id="KW-1134">Transmembrane beta strand</keyword>
<dbReference type="OrthoDB" id="13803at2"/>
<dbReference type="STRING" id="648996.Theam_1130"/>
<dbReference type="AlphaFoldDB" id="E8T2K1"/>
<feature type="chain" id="PRO_5003227163" evidence="10">
    <location>
        <begin position="21"/>
        <end position="452"/>
    </location>
</feature>
<sequence>MRLLTAAFAALAFATQQSFAFTADEVAKLVRERNLQVLAAKEQLKGALFQEKATKKSFLPQLTLSGSFFENYQSAFPKGWQQSYTLSATVTDQLVNFQQLDQLKIDRTQVEIQKANLSGTLLEQLYQALNLFLEAGAQREKVKIRKELLNSAQQIFKVAQKKYREGLVMVTDLLKAKAEVDSAKRALVEEENRYRKTLNRLNELLNTRLKGEPEVCFFTEELKINRKELLKRALSLRPELKQQEKGVKLSKLQVQQIQDTLKPNLNLSVSVSRTGTQFLPSDKTVSAGITINFPVFDSGVTKARALSAESGVKVAQLQLQELKNRIKREVLNAVADVESGYQRLKAAESSLNFYRKAYSRSLNEYRLGVTDIVSLLQAFNALKNGEEEYIDALLSYNQAILNLDRTTGQLLTGGFYEEVSRCSDSFGTTRSSGSSDKGEKGARARSRSGSNG</sequence>
<keyword evidence="12" id="KW-1185">Reference proteome</keyword>
<evidence type="ECO:0000256" key="4">
    <source>
        <dbReference type="ARBA" id="ARBA00022452"/>
    </source>
</evidence>
<proteinExistence type="inferred from homology"/>
<evidence type="ECO:0000256" key="6">
    <source>
        <dbReference type="ARBA" id="ARBA00023136"/>
    </source>
</evidence>
<evidence type="ECO:0000256" key="10">
    <source>
        <dbReference type="SAM" id="SignalP"/>
    </source>
</evidence>
<evidence type="ECO:0000256" key="9">
    <source>
        <dbReference type="SAM" id="MobiDB-lite"/>
    </source>
</evidence>
<accession>E8T2K1</accession>
<dbReference type="PANTHER" id="PTHR30026">
    <property type="entry name" value="OUTER MEMBRANE PROTEIN TOLC"/>
    <property type="match status" value="1"/>
</dbReference>
<evidence type="ECO:0000256" key="3">
    <source>
        <dbReference type="ARBA" id="ARBA00022448"/>
    </source>
</evidence>
<keyword evidence="6" id="KW-0472">Membrane</keyword>
<dbReference type="KEGG" id="tam:Theam_1130"/>
<name>E8T2K1_THEA1</name>
<evidence type="ECO:0000256" key="8">
    <source>
        <dbReference type="SAM" id="Coils"/>
    </source>
</evidence>